<dbReference type="AlphaFoldDB" id="A0A5J6Z6W7"/>
<feature type="signal peptide" evidence="2">
    <location>
        <begin position="1"/>
        <end position="30"/>
    </location>
</feature>
<evidence type="ECO:0000256" key="1">
    <source>
        <dbReference type="SAM" id="MobiDB-lite"/>
    </source>
</evidence>
<protein>
    <recommendedName>
        <fullName evidence="3">DUF4232 domain-containing protein</fullName>
    </recommendedName>
</protein>
<reference evidence="5" key="1">
    <citation type="submission" date="2019-10" db="EMBL/GenBank/DDBJ databases">
        <title>Complete genome sequence of Corynebacterium urogenitalis DSM 108747, isolated from the genital tract of a cow.</title>
        <authorList>
            <person name="Ruckert C."/>
            <person name="Ballas P."/>
            <person name="Wagener K."/>
            <person name="Drillich M."/>
            <person name="Kaempfer P."/>
            <person name="Busse H.-J."/>
            <person name="Ehling-Schulz M."/>
        </authorList>
    </citation>
    <scope>NUCLEOTIDE SEQUENCE [LARGE SCALE GENOMIC DNA]</scope>
    <source>
        <strain evidence="5">LMM 1652</strain>
    </source>
</reference>
<gene>
    <name evidence="4" type="ORF">CUROG_07065</name>
</gene>
<accession>A0A5J6Z6W7</accession>
<feature type="domain" description="DUF4232" evidence="3">
    <location>
        <begin position="81"/>
        <end position="214"/>
    </location>
</feature>
<sequence precursor="true">MTLWNSFQRPMASRTVTSATALFATAVALAACSPASDDATGDSPQADTSMAGDATAQGAVGGAEQLSAESSPSERSAEPLCHSANLEFSTSDLQGGAGSMFFNIVLTNKGQEVCTLNGFPGVSLVTDNNGTQLGKSARREENVDYEPVHLHPGAAAISPIRVSSVDKLDPEKCKPAAADGLRVYPPEETKAGYIPMEGLKGCGGDEPVLSVQPVMLAE</sequence>
<dbReference type="EMBL" id="CP045032">
    <property type="protein sequence ID" value="QFQ02768.1"/>
    <property type="molecule type" value="Genomic_DNA"/>
</dbReference>
<evidence type="ECO:0000256" key="2">
    <source>
        <dbReference type="SAM" id="SignalP"/>
    </source>
</evidence>
<dbReference type="InterPro" id="IPR025326">
    <property type="entry name" value="DUF4232"/>
</dbReference>
<keyword evidence="5" id="KW-1185">Reference proteome</keyword>
<dbReference type="KEGG" id="cuo:CUROG_07065"/>
<dbReference type="OrthoDB" id="3268346at2"/>
<organism evidence="4 5">
    <name type="scientific">Corynebacterium urogenitale</name>
    <dbReference type="NCBI Taxonomy" id="2487892"/>
    <lineage>
        <taxon>Bacteria</taxon>
        <taxon>Bacillati</taxon>
        <taxon>Actinomycetota</taxon>
        <taxon>Actinomycetes</taxon>
        <taxon>Mycobacteriales</taxon>
        <taxon>Corynebacteriaceae</taxon>
        <taxon>Corynebacterium</taxon>
    </lineage>
</organism>
<evidence type="ECO:0000259" key="3">
    <source>
        <dbReference type="Pfam" id="PF14016"/>
    </source>
</evidence>
<proteinExistence type="predicted"/>
<evidence type="ECO:0000313" key="5">
    <source>
        <dbReference type="Proteomes" id="UP000326711"/>
    </source>
</evidence>
<feature type="region of interest" description="Disordered" evidence="1">
    <location>
        <begin position="34"/>
        <end position="79"/>
    </location>
</feature>
<dbReference type="Proteomes" id="UP000326711">
    <property type="component" value="Chromosome"/>
</dbReference>
<dbReference type="RefSeq" id="WP_151903093.1">
    <property type="nucleotide sequence ID" value="NZ_CP045032.1"/>
</dbReference>
<feature type="chain" id="PRO_5023817509" description="DUF4232 domain-containing protein" evidence="2">
    <location>
        <begin position="31"/>
        <end position="218"/>
    </location>
</feature>
<evidence type="ECO:0000313" key="4">
    <source>
        <dbReference type="EMBL" id="QFQ02768.1"/>
    </source>
</evidence>
<name>A0A5J6Z6W7_9CORY</name>
<keyword evidence="2" id="KW-0732">Signal</keyword>
<dbReference type="Pfam" id="PF14016">
    <property type="entry name" value="DUF4232"/>
    <property type="match status" value="1"/>
</dbReference>